<proteinExistence type="predicted"/>
<keyword evidence="3" id="KW-0802">TPR repeat</keyword>
<sequence>MYSLKYLLPILLFFISCGPQSRYTDPQDADASIIEQTKTSEVDKLIRTYADYGEFNGALLVANEGKVIYQEGFGYANMEWNIPNQSDTKFRIGSITKQFTAILVLKLVAENKLDLHTPISNYLSEYPKENAEQISIHHLLTHSSGIPNNFESTKRKAFRPDNYSSRELVDEFSSLPLEFEPGSKFSYCNAGYNLLGHIVEEITGMRYEEALQKVIFDPLEMKNTGFDKHRAQIKNRASGYFESFKTYYNSNYIDMSTVYAAGAMYSTVEDLFRWDQALYSDKILPKNYLDSIFMKHIEDPGYGGYYGYGWSIKDKPLGNSDEVVETIVHDGVIDGFCAIITRIPSRNSAIILLSNIRRAPLNAMTKGIMGILYNKPYDVPRRSVAFAFLDAVNEKGLEKAIIEYKRIKGDPDYYLSEEEMNIASYKLLQADQPEHAETLLRLGIEAFPEAFNLYDSLGEVLMSLGKKQESILNYKKSIQSNPENENGIRMLEKLEAGMEE</sequence>
<protein>
    <recommendedName>
        <fullName evidence="4">Beta-lactamase-related domain-containing protein</fullName>
    </recommendedName>
</protein>
<accession>A0AA37SVI3</accession>
<evidence type="ECO:0000256" key="3">
    <source>
        <dbReference type="PROSITE-ProRule" id="PRU00339"/>
    </source>
</evidence>
<feature type="domain" description="Beta-lactamase-related" evidence="4">
    <location>
        <begin position="42"/>
        <end position="358"/>
    </location>
</feature>
<dbReference type="InterPro" id="IPR001466">
    <property type="entry name" value="Beta-lactam-related"/>
</dbReference>
<evidence type="ECO:0000256" key="2">
    <source>
        <dbReference type="ARBA" id="ARBA00023136"/>
    </source>
</evidence>
<dbReference type="SUPFAM" id="SSF56601">
    <property type="entry name" value="beta-lactamase/transpeptidase-like"/>
    <property type="match status" value="1"/>
</dbReference>
<dbReference type="InterPro" id="IPR050491">
    <property type="entry name" value="AmpC-like"/>
</dbReference>
<dbReference type="Gene3D" id="1.25.40.10">
    <property type="entry name" value="Tetratricopeptide repeat domain"/>
    <property type="match status" value="1"/>
</dbReference>
<reference evidence="5" key="1">
    <citation type="journal article" date="2014" name="Int. J. Syst. Evol. Microbiol.">
        <title>Complete genome sequence of Corynebacterium casei LMG S-19264T (=DSM 44701T), isolated from a smear-ripened cheese.</title>
        <authorList>
            <consortium name="US DOE Joint Genome Institute (JGI-PGF)"/>
            <person name="Walter F."/>
            <person name="Albersmeier A."/>
            <person name="Kalinowski J."/>
            <person name="Ruckert C."/>
        </authorList>
    </citation>
    <scope>NUCLEOTIDE SEQUENCE</scope>
    <source>
        <strain evidence="5">NBRC 108769</strain>
    </source>
</reference>
<evidence type="ECO:0000313" key="6">
    <source>
        <dbReference type="Proteomes" id="UP001156666"/>
    </source>
</evidence>
<feature type="repeat" description="TPR" evidence="3">
    <location>
        <begin position="451"/>
        <end position="484"/>
    </location>
</feature>
<dbReference type="Gene3D" id="3.40.710.10">
    <property type="entry name" value="DD-peptidase/beta-lactamase superfamily"/>
    <property type="match status" value="1"/>
</dbReference>
<dbReference type="InterPro" id="IPR011990">
    <property type="entry name" value="TPR-like_helical_dom_sf"/>
</dbReference>
<dbReference type="InterPro" id="IPR012338">
    <property type="entry name" value="Beta-lactam/transpept-like"/>
</dbReference>
<dbReference type="GO" id="GO:0016020">
    <property type="term" value="C:membrane"/>
    <property type="evidence" value="ECO:0007669"/>
    <property type="project" value="UniProtKB-SubCell"/>
</dbReference>
<dbReference type="RefSeq" id="WP_235291782.1">
    <property type="nucleotide sequence ID" value="NZ_BSOH01000027.1"/>
</dbReference>
<dbReference type="AlphaFoldDB" id="A0AA37SVI3"/>
<keyword evidence="6" id="KW-1185">Reference proteome</keyword>
<dbReference type="EMBL" id="BSOH01000027">
    <property type="protein sequence ID" value="GLR19521.1"/>
    <property type="molecule type" value="Genomic_DNA"/>
</dbReference>
<dbReference type="PROSITE" id="PS51257">
    <property type="entry name" value="PROKAR_LIPOPROTEIN"/>
    <property type="match status" value="1"/>
</dbReference>
<organism evidence="5 6">
    <name type="scientific">Portibacter lacus</name>
    <dbReference type="NCBI Taxonomy" id="1099794"/>
    <lineage>
        <taxon>Bacteria</taxon>
        <taxon>Pseudomonadati</taxon>
        <taxon>Bacteroidota</taxon>
        <taxon>Saprospiria</taxon>
        <taxon>Saprospirales</taxon>
        <taxon>Haliscomenobacteraceae</taxon>
        <taxon>Portibacter</taxon>
    </lineage>
</organism>
<dbReference type="PROSITE" id="PS50005">
    <property type="entry name" value="TPR"/>
    <property type="match status" value="1"/>
</dbReference>
<dbReference type="SUPFAM" id="SSF48452">
    <property type="entry name" value="TPR-like"/>
    <property type="match status" value="1"/>
</dbReference>
<dbReference type="Proteomes" id="UP001156666">
    <property type="component" value="Unassembled WGS sequence"/>
</dbReference>
<name>A0AA37SVI3_9BACT</name>
<dbReference type="InterPro" id="IPR019734">
    <property type="entry name" value="TPR_rpt"/>
</dbReference>
<comment type="subcellular location">
    <subcellularLocation>
        <location evidence="1">Membrane</location>
    </subcellularLocation>
</comment>
<dbReference type="Pfam" id="PF00144">
    <property type="entry name" value="Beta-lactamase"/>
    <property type="match status" value="1"/>
</dbReference>
<comment type="caution">
    <text evidence="5">The sequence shown here is derived from an EMBL/GenBank/DDBJ whole genome shotgun (WGS) entry which is preliminary data.</text>
</comment>
<evidence type="ECO:0000313" key="5">
    <source>
        <dbReference type="EMBL" id="GLR19521.1"/>
    </source>
</evidence>
<evidence type="ECO:0000259" key="4">
    <source>
        <dbReference type="Pfam" id="PF00144"/>
    </source>
</evidence>
<keyword evidence="2" id="KW-0472">Membrane</keyword>
<gene>
    <name evidence="5" type="ORF">GCM10007940_41370</name>
</gene>
<evidence type="ECO:0000256" key="1">
    <source>
        <dbReference type="ARBA" id="ARBA00004370"/>
    </source>
</evidence>
<dbReference type="PANTHER" id="PTHR46825:SF11">
    <property type="entry name" value="PENICILLIN-BINDING PROTEIN 4"/>
    <property type="match status" value="1"/>
</dbReference>
<dbReference type="PANTHER" id="PTHR46825">
    <property type="entry name" value="D-ALANYL-D-ALANINE-CARBOXYPEPTIDASE/ENDOPEPTIDASE AMPH"/>
    <property type="match status" value="1"/>
</dbReference>
<reference evidence="5" key="2">
    <citation type="submission" date="2023-01" db="EMBL/GenBank/DDBJ databases">
        <title>Draft genome sequence of Portibacter lacus strain NBRC 108769.</title>
        <authorList>
            <person name="Sun Q."/>
            <person name="Mori K."/>
        </authorList>
    </citation>
    <scope>NUCLEOTIDE SEQUENCE</scope>
    <source>
        <strain evidence="5">NBRC 108769</strain>
    </source>
</reference>